<dbReference type="EMBL" id="CP035807">
    <property type="protein sequence ID" value="QEN03558.1"/>
    <property type="molecule type" value="Genomic_DNA"/>
</dbReference>
<feature type="transmembrane region" description="Helical" evidence="1">
    <location>
        <begin position="20"/>
        <end position="38"/>
    </location>
</feature>
<dbReference type="NCBIfam" id="TIGR03949">
    <property type="entry name" value="bact_IIb_cerein"/>
    <property type="match status" value="1"/>
</dbReference>
<dbReference type="InterPro" id="IPR023991">
    <property type="entry name" value="Bacteriocin_IIb_lactobn/cerein"/>
</dbReference>
<evidence type="ECO:0000313" key="3">
    <source>
        <dbReference type="Proteomes" id="UP000323824"/>
    </source>
</evidence>
<keyword evidence="1" id="KW-0472">Membrane</keyword>
<name>A0A5C1Q891_9SPIO</name>
<dbReference type="Proteomes" id="UP000323824">
    <property type="component" value="Chromosome"/>
</dbReference>
<keyword evidence="1" id="KW-1133">Transmembrane helix</keyword>
<dbReference type="RefSeq" id="WP_149566816.1">
    <property type="nucleotide sequence ID" value="NZ_CP035807.1"/>
</dbReference>
<organism evidence="2 3">
    <name type="scientific">Thiospirochaeta perfilievii</name>
    <dbReference type="NCBI Taxonomy" id="252967"/>
    <lineage>
        <taxon>Bacteria</taxon>
        <taxon>Pseudomonadati</taxon>
        <taxon>Spirochaetota</taxon>
        <taxon>Spirochaetia</taxon>
        <taxon>Spirochaetales</taxon>
        <taxon>Spirochaetaceae</taxon>
        <taxon>Thiospirochaeta</taxon>
    </lineage>
</organism>
<keyword evidence="1" id="KW-0812">Transmembrane</keyword>
<accession>A0A5C1Q891</accession>
<proteinExistence type="predicted"/>
<protein>
    <submittedName>
        <fullName evidence="2">Class IIb bacteriocin, lactobin A/cerein 7B family</fullName>
    </submittedName>
</protein>
<sequence length="60" mass="6427">MKNFKGFTELTEEDSQRVNGGIAPLAVIGLILTAAAIYDAGKSFVAGYKDGREGINTHNR</sequence>
<keyword evidence="3" id="KW-1185">Reference proteome</keyword>
<dbReference type="KEGG" id="sper:EW093_02195"/>
<reference evidence="2 3" key="2">
    <citation type="submission" date="2019-09" db="EMBL/GenBank/DDBJ databases">
        <title>Complete Genome Sequence and Methylome Analysis of free living Spirochaetas.</title>
        <authorList>
            <person name="Leshcheva N."/>
            <person name="Mikheeva N."/>
        </authorList>
    </citation>
    <scope>NUCLEOTIDE SEQUENCE [LARGE SCALE GENOMIC DNA]</scope>
    <source>
        <strain evidence="2 3">P</strain>
    </source>
</reference>
<evidence type="ECO:0000313" key="2">
    <source>
        <dbReference type="EMBL" id="QEN03558.1"/>
    </source>
</evidence>
<dbReference type="AlphaFoldDB" id="A0A5C1Q891"/>
<reference evidence="2 3" key="1">
    <citation type="submission" date="2019-02" db="EMBL/GenBank/DDBJ databases">
        <authorList>
            <person name="Fomenkov A."/>
            <person name="Dubinina G."/>
            <person name="Grabovich M."/>
            <person name="Vincze T."/>
            <person name="Roberts R.J."/>
        </authorList>
    </citation>
    <scope>NUCLEOTIDE SEQUENCE [LARGE SCALE GENOMIC DNA]</scope>
    <source>
        <strain evidence="2 3">P</strain>
    </source>
</reference>
<gene>
    <name evidence="2" type="ORF">EW093_02195</name>
</gene>
<evidence type="ECO:0000256" key="1">
    <source>
        <dbReference type="SAM" id="Phobius"/>
    </source>
</evidence>